<sequence length="518" mass="55289">MAELPEVEAAKRLVNCHCLGATIVKAIVDNDTKVIDGVTPAVLQETLTGKKIVSALREGKHIWLQLDSRPWPSYQFDTSSAFIVKGAKGSQYRSPKVSDEEEAFPTTHSKVLLQLDNGVEVAFTDKLRFGRVRLLDNPSIAPPISELGFDAYLELPNAEQFTEALKTKKGSVKALLLDQSFLSGIGNWVGDEVLFQAKIHPEQSVNSLTEEQVAKLHTAIREVLDKAVSVDGDKEQYPRSWLCHHLGDKKLGMIDGNQIETISFSGRTSVFVPNIQKYTGPELKGAKTSQAIDEDAVTDPDSDGENVEEVTEGSAAEKGASGVKTGVTETPKRGRGRPPKNKGDSSAKSHATASPAAAPGAKKRGRPPKLKTPSRASDGEEGGKDSEPAKRRGRPPKAKTDASKESVSKSSEEAPASGGKGGKPAAGEADLASPLTPKRRGRPPKAKPEAAEEVEVAKKAKVEEAGATPKRRGRPPKVKSEAEGEDDSVEAQTQFAEAAATTPTPKKRGRPPKAKSSS</sequence>
<dbReference type="Gramene" id="Pp3c24_20180V3.2">
    <property type="protein sequence ID" value="Pp3c24_20180V3.2"/>
    <property type="gene ID" value="Pp3c24_20180"/>
</dbReference>
<dbReference type="FunFam" id="1.10.8.50:FF:000009">
    <property type="entry name" value="Formamidopyrimidine-DNA glycosylase"/>
    <property type="match status" value="1"/>
</dbReference>
<keyword evidence="8" id="KW-0511">Multifunctional enzyme</keyword>
<feature type="compositionally biased region" description="Basic and acidic residues" evidence="10">
    <location>
        <begin position="377"/>
        <end position="390"/>
    </location>
</feature>
<dbReference type="EnsemblPlants" id="Pp3c24_20180V3.1">
    <property type="protein sequence ID" value="Pp3c24_20180V3.1"/>
    <property type="gene ID" value="Pp3c24_20180"/>
</dbReference>
<evidence type="ECO:0000313" key="13">
    <source>
        <dbReference type="EnsemblPlants" id="Pp3c24_20180V3.1"/>
    </source>
</evidence>
<dbReference type="FunCoup" id="A0A2K1IHH8">
    <property type="interactions" value="1197"/>
</dbReference>
<dbReference type="GO" id="GO:0008270">
    <property type="term" value="F:zinc ion binding"/>
    <property type="evidence" value="ECO:0007669"/>
    <property type="project" value="InterPro"/>
</dbReference>
<dbReference type="FunFam" id="3.20.190.10:FF:000004">
    <property type="entry name" value="Putative Formamidopyrimidine-DNA glycosylase"/>
    <property type="match status" value="1"/>
</dbReference>
<keyword evidence="7" id="KW-0456">Lyase</keyword>
<dbReference type="STRING" id="3218.A0A2K1IHH8"/>
<keyword evidence="4" id="KW-0378">Hydrolase</keyword>
<dbReference type="CDD" id="cd08972">
    <property type="entry name" value="PF_Nei_N"/>
    <property type="match status" value="1"/>
</dbReference>
<keyword evidence="14" id="KW-1185">Reference proteome</keyword>
<dbReference type="GeneID" id="112276680"/>
<dbReference type="GO" id="GO:0008534">
    <property type="term" value="F:oxidized purine nucleobase lesion DNA N-glycosylase activity"/>
    <property type="evidence" value="ECO:0007669"/>
    <property type="project" value="UniProtKB-EC"/>
</dbReference>
<dbReference type="PROSITE" id="PS51068">
    <property type="entry name" value="FPG_CAT"/>
    <property type="match status" value="1"/>
</dbReference>
<dbReference type="SUPFAM" id="SSF81624">
    <property type="entry name" value="N-terminal domain of MutM-like DNA repair proteins"/>
    <property type="match status" value="1"/>
</dbReference>
<accession>A0A2K1IHH8</accession>
<feature type="compositionally biased region" description="Basic and acidic residues" evidence="10">
    <location>
        <begin position="446"/>
        <end position="464"/>
    </location>
</feature>
<dbReference type="SUPFAM" id="SSF46946">
    <property type="entry name" value="S13-like H2TH domain"/>
    <property type="match status" value="1"/>
</dbReference>
<dbReference type="GO" id="GO:0006284">
    <property type="term" value="P:base-excision repair"/>
    <property type="evidence" value="ECO:0000318"/>
    <property type="project" value="GO_Central"/>
</dbReference>
<reference evidence="12 14" key="1">
    <citation type="journal article" date="2008" name="Science">
        <title>The Physcomitrella genome reveals evolutionary insights into the conquest of land by plants.</title>
        <authorList>
            <person name="Rensing S."/>
            <person name="Lang D."/>
            <person name="Zimmer A."/>
            <person name="Terry A."/>
            <person name="Salamov A."/>
            <person name="Shapiro H."/>
            <person name="Nishiyama T."/>
            <person name="Perroud P.-F."/>
            <person name="Lindquist E."/>
            <person name="Kamisugi Y."/>
            <person name="Tanahashi T."/>
            <person name="Sakakibara K."/>
            <person name="Fujita T."/>
            <person name="Oishi K."/>
            <person name="Shin-I T."/>
            <person name="Kuroki Y."/>
            <person name="Toyoda A."/>
            <person name="Suzuki Y."/>
            <person name="Hashimoto A."/>
            <person name="Yamaguchi K."/>
            <person name="Sugano A."/>
            <person name="Kohara Y."/>
            <person name="Fujiyama A."/>
            <person name="Anterola A."/>
            <person name="Aoki S."/>
            <person name="Ashton N."/>
            <person name="Barbazuk W.B."/>
            <person name="Barker E."/>
            <person name="Bennetzen J."/>
            <person name="Bezanilla M."/>
            <person name="Blankenship R."/>
            <person name="Cho S.H."/>
            <person name="Dutcher S."/>
            <person name="Estelle M."/>
            <person name="Fawcett J.A."/>
            <person name="Gundlach H."/>
            <person name="Hanada K."/>
            <person name="Heyl A."/>
            <person name="Hicks K.A."/>
            <person name="Hugh J."/>
            <person name="Lohr M."/>
            <person name="Mayer K."/>
            <person name="Melkozernov A."/>
            <person name="Murata T."/>
            <person name="Nelson D."/>
            <person name="Pils B."/>
            <person name="Prigge M."/>
            <person name="Reiss B."/>
            <person name="Renner T."/>
            <person name="Rombauts S."/>
            <person name="Rushton P."/>
            <person name="Sanderfoot A."/>
            <person name="Schween G."/>
            <person name="Shiu S.-H."/>
            <person name="Stueber K."/>
            <person name="Theodoulou F.L."/>
            <person name="Tu H."/>
            <person name="Van de Peer Y."/>
            <person name="Verrier P.J."/>
            <person name="Waters E."/>
            <person name="Wood A."/>
            <person name="Yang L."/>
            <person name="Cove D."/>
            <person name="Cuming A."/>
            <person name="Hasebe M."/>
            <person name="Lucas S."/>
            <person name="Mishler D.B."/>
            <person name="Reski R."/>
            <person name="Grigoriev I."/>
            <person name="Quatrano R.S."/>
            <person name="Boore J.L."/>
        </authorList>
    </citation>
    <scope>NUCLEOTIDE SEQUENCE [LARGE SCALE GENOMIC DNA]</scope>
    <source>
        <strain evidence="13 14">cv. Gransden 2004</strain>
    </source>
</reference>
<dbReference type="Pfam" id="PF02178">
    <property type="entry name" value="AT_hook"/>
    <property type="match status" value="6"/>
</dbReference>
<feature type="compositionally biased region" description="Basic and acidic residues" evidence="10">
    <location>
        <begin position="398"/>
        <end position="412"/>
    </location>
</feature>
<reference evidence="13" key="3">
    <citation type="submission" date="2020-12" db="UniProtKB">
        <authorList>
            <consortium name="EnsemblPlants"/>
        </authorList>
    </citation>
    <scope>IDENTIFICATION</scope>
</reference>
<evidence type="ECO:0000256" key="5">
    <source>
        <dbReference type="ARBA" id="ARBA00023125"/>
    </source>
</evidence>
<dbReference type="KEGG" id="ppp:112276680"/>
<dbReference type="InterPro" id="IPR015886">
    <property type="entry name" value="H2TH_FPG"/>
</dbReference>
<evidence type="ECO:0000313" key="12">
    <source>
        <dbReference type="EMBL" id="PNR28734.1"/>
    </source>
</evidence>
<comment type="catalytic activity">
    <reaction evidence="1">
        <text>Hydrolysis of DNA containing ring-opened 7-methylguanine residues, releasing 2,6-diamino-4-hydroxy-5-(N-methyl)formamidopyrimidine.</text>
        <dbReference type="EC" id="3.2.2.23"/>
    </reaction>
</comment>
<organism evidence="12">
    <name type="scientific">Physcomitrium patens</name>
    <name type="common">Spreading-leaved earth moss</name>
    <name type="synonym">Physcomitrella patens</name>
    <dbReference type="NCBI Taxonomy" id="3218"/>
    <lineage>
        <taxon>Eukaryota</taxon>
        <taxon>Viridiplantae</taxon>
        <taxon>Streptophyta</taxon>
        <taxon>Embryophyta</taxon>
        <taxon>Bryophyta</taxon>
        <taxon>Bryophytina</taxon>
        <taxon>Bryopsida</taxon>
        <taxon>Funariidae</taxon>
        <taxon>Funariales</taxon>
        <taxon>Funariaceae</taxon>
        <taxon>Physcomitrium</taxon>
    </lineage>
</organism>
<evidence type="ECO:0000256" key="7">
    <source>
        <dbReference type="ARBA" id="ARBA00023239"/>
    </source>
</evidence>
<feature type="region of interest" description="Disordered" evidence="10">
    <location>
        <begin position="283"/>
        <end position="518"/>
    </location>
</feature>
<keyword evidence="6" id="KW-0234">DNA repair</keyword>
<dbReference type="GO" id="GO:0016829">
    <property type="term" value="F:lyase activity"/>
    <property type="evidence" value="ECO:0007669"/>
    <property type="project" value="UniProtKB-KW"/>
</dbReference>
<dbReference type="AlphaFoldDB" id="A0A2K1IHH8"/>
<keyword evidence="5" id="KW-0238">DNA-binding</keyword>
<feature type="compositionally biased region" description="Acidic residues" evidence="10">
    <location>
        <begin position="292"/>
        <end position="311"/>
    </location>
</feature>
<dbReference type="Gene3D" id="1.10.8.50">
    <property type="match status" value="1"/>
</dbReference>
<evidence type="ECO:0000313" key="14">
    <source>
        <dbReference type="Proteomes" id="UP000006727"/>
    </source>
</evidence>
<evidence type="ECO:0000256" key="6">
    <source>
        <dbReference type="ARBA" id="ARBA00023204"/>
    </source>
</evidence>
<dbReference type="Proteomes" id="UP000006727">
    <property type="component" value="Chromosome 24"/>
</dbReference>
<dbReference type="PaxDb" id="3218-PP1S101_82V6.1"/>
<evidence type="ECO:0000256" key="10">
    <source>
        <dbReference type="SAM" id="MobiDB-lite"/>
    </source>
</evidence>
<evidence type="ECO:0000256" key="3">
    <source>
        <dbReference type="ARBA" id="ARBA00022763"/>
    </source>
</evidence>
<dbReference type="InterPro" id="IPR010979">
    <property type="entry name" value="Ribosomal_uS13-like_H2TH"/>
</dbReference>
<dbReference type="Pfam" id="PF01149">
    <property type="entry name" value="Fapy_DNA_glyco"/>
    <property type="match status" value="1"/>
</dbReference>
<dbReference type="Pfam" id="PF06831">
    <property type="entry name" value="H2TH"/>
    <property type="match status" value="1"/>
</dbReference>
<keyword evidence="3" id="KW-0227">DNA damage</keyword>
<feature type="domain" description="Formamidopyrimidine-DNA glycosylase catalytic" evidence="11">
    <location>
        <begin position="2"/>
        <end position="130"/>
    </location>
</feature>
<evidence type="ECO:0000256" key="2">
    <source>
        <dbReference type="ARBA" id="ARBA00009409"/>
    </source>
</evidence>
<dbReference type="GO" id="GO:0003684">
    <property type="term" value="F:damaged DNA binding"/>
    <property type="evidence" value="ECO:0007669"/>
    <property type="project" value="InterPro"/>
</dbReference>
<dbReference type="InterPro" id="IPR035937">
    <property type="entry name" value="FPG_N"/>
</dbReference>
<feature type="compositionally biased region" description="Low complexity" evidence="10">
    <location>
        <begin position="348"/>
        <end position="360"/>
    </location>
</feature>
<keyword evidence="9" id="KW-0326">Glycosidase</keyword>
<dbReference type="InterPro" id="IPR017956">
    <property type="entry name" value="AT_hook_DNA-bd_motif"/>
</dbReference>
<dbReference type="GO" id="GO:0003906">
    <property type="term" value="F:DNA-(apurinic or apyrimidinic site) endonuclease activity"/>
    <property type="evidence" value="ECO:0000318"/>
    <property type="project" value="GO_Central"/>
</dbReference>
<dbReference type="RefSeq" id="XP_024363988.1">
    <property type="nucleotide sequence ID" value="XM_024508220.2"/>
</dbReference>
<dbReference type="OMA" id="HARESTC"/>
<dbReference type="SMART" id="SM01232">
    <property type="entry name" value="H2TH"/>
    <property type="match status" value="1"/>
</dbReference>
<feature type="compositionally biased region" description="Low complexity" evidence="10">
    <location>
        <begin position="490"/>
        <end position="504"/>
    </location>
</feature>
<name>A0A2K1IHH8_PHYPA</name>
<reference evidence="12 14" key="2">
    <citation type="journal article" date="2018" name="Plant J.">
        <title>The Physcomitrella patens chromosome-scale assembly reveals moss genome structure and evolution.</title>
        <authorList>
            <person name="Lang D."/>
            <person name="Ullrich K.K."/>
            <person name="Murat F."/>
            <person name="Fuchs J."/>
            <person name="Jenkins J."/>
            <person name="Haas F.B."/>
            <person name="Piednoel M."/>
            <person name="Gundlach H."/>
            <person name="Van Bel M."/>
            <person name="Meyberg R."/>
            <person name="Vives C."/>
            <person name="Morata J."/>
            <person name="Symeonidi A."/>
            <person name="Hiss M."/>
            <person name="Muchero W."/>
            <person name="Kamisugi Y."/>
            <person name="Saleh O."/>
            <person name="Blanc G."/>
            <person name="Decker E.L."/>
            <person name="van Gessel N."/>
            <person name="Grimwood J."/>
            <person name="Hayes R.D."/>
            <person name="Graham S.W."/>
            <person name="Gunter L.E."/>
            <person name="McDaniel S.F."/>
            <person name="Hoernstein S.N.W."/>
            <person name="Larsson A."/>
            <person name="Li F.W."/>
            <person name="Perroud P.F."/>
            <person name="Phillips J."/>
            <person name="Ranjan P."/>
            <person name="Rokshar D.S."/>
            <person name="Rothfels C.J."/>
            <person name="Schneider L."/>
            <person name="Shu S."/>
            <person name="Stevenson D.W."/>
            <person name="Thummler F."/>
            <person name="Tillich M."/>
            <person name="Villarreal Aguilar J.C."/>
            <person name="Widiez T."/>
            <person name="Wong G.K."/>
            <person name="Wymore A."/>
            <person name="Zhang Y."/>
            <person name="Zimmer A.D."/>
            <person name="Quatrano R.S."/>
            <person name="Mayer K.F.X."/>
            <person name="Goodstein D."/>
            <person name="Casacuberta J.M."/>
            <person name="Vandepoele K."/>
            <person name="Reski R."/>
            <person name="Cuming A.C."/>
            <person name="Tuskan G.A."/>
            <person name="Maumus F."/>
            <person name="Salse J."/>
            <person name="Schmutz J."/>
            <person name="Rensing S.A."/>
        </authorList>
    </citation>
    <scope>NUCLEOTIDE SEQUENCE [LARGE SCALE GENOMIC DNA]</scope>
    <source>
        <strain evidence="13 14">cv. Gransden 2004</strain>
    </source>
</reference>
<dbReference type="InterPro" id="IPR012319">
    <property type="entry name" value="FPG_cat"/>
</dbReference>
<evidence type="ECO:0000256" key="8">
    <source>
        <dbReference type="ARBA" id="ARBA00023268"/>
    </source>
</evidence>
<evidence type="ECO:0000256" key="4">
    <source>
        <dbReference type="ARBA" id="ARBA00022801"/>
    </source>
</evidence>
<evidence type="ECO:0000259" key="11">
    <source>
        <dbReference type="PROSITE" id="PS51068"/>
    </source>
</evidence>
<dbReference type="GO" id="GO:0019104">
    <property type="term" value="F:DNA N-glycosylase activity"/>
    <property type="evidence" value="ECO:0000318"/>
    <property type="project" value="GO_Central"/>
</dbReference>
<comment type="similarity">
    <text evidence="2">Belongs to the FPG family.</text>
</comment>
<protein>
    <recommendedName>
        <fullName evidence="11">Formamidopyrimidine-DNA glycosylase catalytic domain-containing protein</fullName>
    </recommendedName>
</protein>
<dbReference type="PANTHER" id="PTHR22993">
    <property type="entry name" value="FORMAMIDOPYRIMIDINE-DNA GLYCOSYLASE"/>
    <property type="match status" value="1"/>
</dbReference>
<dbReference type="Gene3D" id="3.20.190.10">
    <property type="entry name" value="MutM-like, N-terminal"/>
    <property type="match status" value="1"/>
</dbReference>
<dbReference type="Gramene" id="Pp3c24_20180V3.1">
    <property type="protein sequence ID" value="Pp3c24_20180V3.1"/>
    <property type="gene ID" value="Pp3c24_20180"/>
</dbReference>
<gene>
    <name evidence="13" type="primary">LOC112276680</name>
    <name evidence="12" type="ORF">PHYPA_029327</name>
</gene>
<dbReference type="SMART" id="SM00384">
    <property type="entry name" value="AT_hook"/>
    <property type="match status" value="6"/>
</dbReference>
<dbReference type="GO" id="GO:0005634">
    <property type="term" value="C:nucleus"/>
    <property type="evidence" value="ECO:0000318"/>
    <property type="project" value="GO_Central"/>
</dbReference>
<dbReference type="PANTHER" id="PTHR22993:SF9">
    <property type="entry name" value="FORMAMIDOPYRIMIDINE-DNA GLYCOSYLASE"/>
    <property type="match status" value="1"/>
</dbReference>
<dbReference type="OrthoDB" id="444592at2759"/>
<feature type="compositionally biased region" description="Basic residues" evidence="10">
    <location>
        <begin position="505"/>
        <end position="518"/>
    </location>
</feature>
<evidence type="ECO:0000256" key="9">
    <source>
        <dbReference type="ARBA" id="ARBA00023295"/>
    </source>
</evidence>
<proteinExistence type="inferred from homology"/>
<dbReference type="EMBL" id="ABEU02000024">
    <property type="protein sequence ID" value="PNR28734.1"/>
    <property type="molecule type" value="Genomic_DNA"/>
</dbReference>
<dbReference type="SMART" id="SM00898">
    <property type="entry name" value="Fapy_DNA_glyco"/>
    <property type="match status" value="1"/>
</dbReference>
<dbReference type="EnsemblPlants" id="Pp3c24_20180V3.2">
    <property type="protein sequence ID" value="Pp3c24_20180V3.2"/>
    <property type="gene ID" value="Pp3c24_20180"/>
</dbReference>
<dbReference type="PRINTS" id="PR00929">
    <property type="entry name" value="ATHOOK"/>
</dbReference>
<evidence type="ECO:0000256" key="1">
    <source>
        <dbReference type="ARBA" id="ARBA00001668"/>
    </source>
</evidence>